<sequence length="552" mass="60790">MSVPAENKRMEQLPRGKACLTCRRRKIKCDGTRPVCKQCAKARRPDDCEYTDMGRVATEILEEEVLRLEARLRELENPVVGSNVVRLTRAEPRTTQEDPGKGGGQGDGMQMASLMDALQYYITPAVPIDGQIAQILVNVVVRNAAQLSFVMDIQRFLSLLDLPDTNPSYPHPALLNSVFVWAVRLLNRGTFSDMEPNFLDKAQLALTDALGSGSLSIRLQVIQAEILLAGYFFSLGRSIEGQYHASGAANLTVSAGLHQIQPVSQNIPHFCASNTRKGSRFVLPPARSAREESERIRLFWAVYNLDKSWSIANGSPSTIIEDGTAGTQIDTPWPLEIDSDETAPALPASDISARRTVQDFLSGRTTRAGLNNPRFPTVALRAQASALLDCVSSTVGRGHSTHIPNLSRLSIHGLGNLLLDFMNTLPPVEALAQISPDKRILHLVVRSLGNAAIIRLHAPRVSNDQDSYLRFISSARDNVKIMELIVINHIDLVDPIIATAWMPVATILARDVLNTTTREIARRMRVAFSELSKSCPILAPQILKIEQIIPRI</sequence>
<dbReference type="Pfam" id="PF00172">
    <property type="entry name" value="Zn_clus"/>
    <property type="match status" value="1"/>
</dbReference>
<organism evidence="8 9">
    <name type="scientific">Rickenella mellea</name>
    <dbReference type="NCBI Taxonomy" id="50990"/>
    <lineage>
        <taxon>Eukaryota</taxon>
        <taxon>Fungi</taxon>
        <taxon>Dikarya</taxon>
        <taxon>Basidiomycota</taxon>
        <taxon>Agaricomycotina</taxon>
        <taxon>Agaricomycetes</taxon>
        <taxon>Hymenochaetales</taxon>
        <taxon>Rickenellaceae</taxon>
        <taxon>Rickenella</taxon>
    </lineage>
</organism>
<evidence type="ECO:0000256" key="4">
    <source>
        <dbReference type="ARBA" id="ARBA00023163"/>
    </source>
</evidence>
<dbReference type="OrthoDB" id="2309723at2759"/>
<dbReference type="InterPro" id="IPR001138">
    <property type="entry name" value="Zn2Cys6_DnaBD"/>
</dbReference>
<keyword evidence="2" id="KW-0479">Metal-binding</keyword>
<dbReference type="AlphaFoldDB" id="A0A4Y7Q2Z3"/>
<dbReference type="SUPFAM" id="SSF57701">
    <property type="entry name" value="Zn2/Cys6 DNA-binding domain"/>
    <property type="match status" value="1"/>
</dbReference>
<evidence type="ECO:0000313" key="9">
    <source>
        <dbReference type="Proteomes" id="UP000294933"/>
    </source>
</evidence>
<dbReference type="Proteomes" id="UP000294933">
    <property type="component" value="Unassembled WGS sequence"/>
</dbReference>
<dbReference type="GO" id="GO:0003677">
    <property type="term" value="F:DNA binding"/>
    <property type="evidence" value="ECO:0007669"/>
    <property type="project" value="InterPro"/>
</dbReference>
<dbReference type="GO" id="GO:0006351">
    <property type="term" value="P:DNA-templated transcription"/>
    <property type="evidence" value="ECO:0007669"/>
    <property type="project" value="InterPro"/>
</dbReference>
<evidence type="ECO:0000256" key="1">
    <source>
        <dbReference type="ARBA" id="ARBA00004123"/>
    </source>
</evidence>
<comment type="subcellular location">
    <subcellularLocation>
        <location evidence="1">Nucleus</location>
    </subcellularLocation>
</comment>
<evidence type="ECO:0000256" key="2">
    <source>
        <dbReference type="ARBA" id="ARBA00022723"/>
    </source>
</evidence>
<feature type="domain" description="Zn(2)-C6 fungal-type" evidence="7">
    <location>
        <begin position="18"/>
        <end position="50"/>
    </location>
</feature>
<evidence type="ECO:0000256" key="5">
    <source>
        <dbReference type="ARBA" id="ARBA00023242"/>
    </source>
</evidence>
<dbReference type="GO" id="GO:0000981">
    <property type="term" value="F:DNA-binding transcription factor activity, RNA polymerase II-specific"/>
    <property type="evidence" value="ECO:0007669"/>
    <property type="project" value="InterPro"/>
</dbReference>
<dbReference type="EMBL" id="ML170182">
    <property type="protein sequence ID" value="TDL21160.1"/>
    <property type="molecule type" value="Genomic_DNA"/>
</dbReference>
<dbReference type="CDD" id="cd12148">
    <property type="entry name" value="fungal_TF_MHR"/>
    <property type="match status" value="1"/>
</dbReference>
<dbReference type="InterPro" id="IPR036864">
    <property type="entry name" value="Zn2-C6_fun-type_DNA-bd_sf"/>
</dbReference>
<evidence type="ECO:0000256" key="6">
    <source>
        <dbReference type="SAM" id="MobiDB-lite"/>
    </source>
</evidence>
<dbReference type="PANTHER" id="PTHR47338">
    <property type="entry name" value="ZN(II)2CYS6 TRANSCRIPTION FACTOR (EUROFUNG)-RELATED"/>
    <property type="match status" value="1"/>
</dbReference>
<keyword evidence="9" id="KW-1185">Reference proteome</keyword>
<dbReference type="CDD" id="cd00067">
    <property type="entry name" value="GAL4"/>
    <property type="match status" value="1"/>
</dbReference>
<evidence type="ECO:0000313" key="8">
    <source>
        <dbReference type="EMBL" id="TDL21160.1"/>
    </source>
</evidence>
<dbReference type="PROSITE" id="PS50048">
    <property type="entry name" value="ZN2_CY6_FUNGAL_2"/>
    <property type="match status" value="1"/>
</dbReference>
<gene>
    <name evidence="8" type="ORF">BD410DRAFT_306958</name>
</gene>
<evidence type="ECO:0000259" key="7">
    <source>
        <dbReference type="PROSITE" id="PS50048"/>
    </source>
</evidence>
<name>A0A4Y7Q2Z3_9AGAM</name>
<dbReference type="VEuPathDB" id="FungiDB:BD410DRAFT_306958"/>
<keyword evidence="3" id="KW-0805">Transcription regulation</keyword>
<feature type="region of interest" description="Disordered" evidence="6">
    <location>
        <begin position="87"/>
        <end position="108"/>
    </location>
</feature>
<dbReference type="GO" id="GO:0008270">
    <property type="term" value="F:zinc ion binding"/>
    <property type="evidence" value="ECO:0007669"/>
    <property type="project" value="InterPro"/>
</dbReference>
<protein>
    <recommendedName>
        <fullName evidence="7">Zn(2)-C6 fungal-type domain-containing protein</fullName>
    </recommendedName>
</protein>
<dbReference type="InterPro" id="IPR050815">
    <property type="entry name" value="TF_fung"/>
</dbReference>
<dbReference type="InterPro" id="IPR007219">
    <property type="entry name" value="XnlR_reg_dom"/>
</dbReference>
<proteinExistence type="predicted"/>
<reference evidence="8 9" key="1">
    <citation type="submission" date="2018-06" db="EMBL/GenBank/DDBJ databases">
        <title>A transcriptomic atlas of mushroom development highlights an independent origin of complex multicellularity.</title>
        <authorList>
            <consortium name="DOE Joint Genome Institute"/>
            <person name="Krizsan K."/>
            <person name="Almasi E."/>
            <person name="Merenyi Z."/>
            <person name="Sahu N."/>
            <person name="Viragh M."/>
            <person name="Koszo T."/>
            <person name="Mondo S."/>
            <person name="Kiss B."/>
            <person name="Balint B."/>
            <person name="Kues U."/>
            <person name="Barry K."/>
            <person name="Hegedus J.C."/>
            <person name="Henrissat B."/>
            <person name="Johnson J."/>
            <person name="Lipzen A."/>
            <person name="Ohm R."/>
            <person name="Nagy I."/>
            <person name="Pangilinan J."/>
            <person name="Yan J."/>
            <person name="Xiong Y."/>
            <person name="Grigoriev I.V."/>
            <person name="Hibbett D.S."/>
            <person name="Nagy L.G."/>
        </authorList>
    </citation>
    <scope>NUCLEOTIDE SEQUENCE [LARGE SCALE GENOMIC DNA]</scope>
    <source>
        <strain evidence="8 9">SZMC22713</strain>
    </source>
</reference>
<dbReference type="PANTHER" id="PTHR47338:SF29">
    <property type="entry name" value="ZN(2)-C6 FUNGAL-TYPE DOMAIN-CONTAINING PROTEIN"/>
    <property type="match status" value="1"/>
</dbReference>
<dbReference type="PROSITE" id="PS00463">
    <property type="entry name" value="ZN2_CY6_FUNGAL_1"/>
    <property type="match status" value="1"/>
</dbReference>
<dbReference type="Pfam" id="PF04082">
    <property type="entry name" value="Fungal_trans"/>
    <property type="match status" value="1"/>
</dbReference>
<dbReference type="Gene3D" id="4.10.240.10">
    <property type="entry name" value="Zn(2)-C6 fungal-type DNA-binding domain"/>
    <property type="match status" value="1"/>
</dbReference>
<keyword evidence="5" id="KW-0539">Nucleus</keyword>
<dbReference type="GO" id="GO:0005634">
    <property type="term" value="C:nucleus"/>
    <property type="evidence" value="ECO:0007669"/>
    <property type="project" value="UniProtKB-SubCell"/>
</dbReference>
<accession>A0A4Y7Q2Z3</accession>
<feature type="compositionally biased region" description="Basic and acidic residues" evidence="6">
    <location>
        <begin position="88"/>
        <end position="100"/>
    </location>
</feature>
<dbReference type="SMART" id="SM00066">
    <property type="entry name" value="GAL4"/>
    <property type="match status" value="1"/>
</dbReference>
<dbReference type="STRING" id="50990.A0A4Y7Q2Z3"/>
<evidence type="ECO:0000256" key="3">
    <source>
        <dbReference type="ARBA" id="ARBA00023015"/>
    </source>
</evidence>
<keyword evidence="4" id="KW-0804">Transcription</keyword>